<dbReference type="PROSITE" id="PS00592">
    <property type="entry name" value="GH9_2"/>
    <property type="match status" value="1"/>
</dbReference>
<dbReference type="GO" id="GO:0008810">
    <property type="term" value="F:cellulase activity"/>
    <property type="evidence" value="ECO:0007669"/>
    <property type="project" value="UniProtKB-EC"/>
</dbReference>
<protein>
    <recommendedName>
        <fullName evidence="9">Endoglucanase</fullName>
        <ecNumber evidence="9">3.2.1.4</ecNumber>
    </recommendedName>
</protein>
<dbReference type="InterPro" id="IPR008928">
    <property type="entry name" value="6-hairpin_glycosidase_sf"/>
</dbReference>
<dbReference type="AlphaFoldDB" id="A0AAQ3QD05"/>
<reference evidence="11 12" key="1">
    <citation type="submission" date="2023-10" db="EMBL/GenBank/DDBJ databases">
        <title>Chromosome-scale genome assembly provides insights into flower coloration mechanisms of Canna indica.</title>
        <authorList>
            <person name="Li C."/>
        </authorList>
    </citation>
    <scope>NUCLEOTIDE SEQUENCE [LARGE SCALE GENOMIC DNA]</scope>
    <source>
        <tissue evidence="11">Flower</tissue>
    </source>
</reference>
<dbReference type="Proteomes" id="UP001327560">
    <property type="component" value="Chromosome 4"/>
</dbReference>
<evidence type="ECO:0000256" key="9">
    <source>
        <dbReference type="RuleBase" id="RU361166"/>
    </source>
</evidence>
<evidence type="ECO:0000256" key="6">
    <source>
        <dbReference type="ARBA" id="ARBA00023295"/>
    </source>
</evidence>
<feature type="chain" id="PRO_5042672141" description="Endoglucanase" evidence="9">
    <location>
        <begin position="27"/>
        <end position="481"/>
    </location>
</feature>
<dbReference type="EC" id="3.2.1.4" evidence="9"/>
<dbReference type="GO" id="GO:0030245">
    <property type="term" value="P:cellulose catabolic process"/>
    <property type="evidence" value="ECO:0007669"/>
    <property type="project" value="UniProtKB-KW"/>
</dbReference>
<dbReference type="Pfam" id="PF00759">
    <property type="entry name" value="Glyco_hydro_9"/>
    <property type="match status" value="1"/>
</dbReference>
<evidence type="ECO:0000256" key="2">
    <source>
        <dbReference type="ARBA" id="ARBA00007072"/>
    </source>
</evidence>
<keyword evidence="12" id="KW-1185">Reference proteome</keyword>
<evidence type="ECO:0000259" key="10">
    <source>
        <dbReference type="Pfam" id="PF00759"/>
    </source>
</evidence>
<accession>A0AAQ3QD05</accession>
<dbReference type="FunFam" id="1.50.10.10:FF:000020">
    <property type="entry name" value="Endoglucanase"/>
    <property type="match status" value="1"/>
</dbReference>
<evidence type="ECO:0000256" key="8">
    <source>
        <dbReference type="PROSITE-ProRule" id="PRU10059"/>
    </source>
</evidence>
<evidence type="ECO:0000256" key="1">
    <source>
        <dbReference type="ARBA" id="ARBA00000966"/>
    </source>
</evidence>
<evidence type="ECO:0000256" key="5">
    <source>
        <dbReference type="ARBA" id="ARBA00023277"/>
    </source>
</evidence>
<keyword evidence="9" id="KW-0732">Signal</keyword>
<dbReference type="SUPFAM" id="SSF48208">
    <property type="entry name" value="Six-hairpin glycosidases"/>
    <property type="match status" value="1"/>
</dbReference>
<feature type="signal peptide" evidence="9">
    <location>
        <begin position="1"/>
        <end position="26"/>
    </location>
</feature>
<sequence length="481" mass="51484">MASPQLMLLLLPLLTLLLGGTQPALAAFDYSQALTKSLLFFEAQRSGKLSSDQRVTWRGDSALNDGDDAGVDLTGGYYDAGDNVKFGLPMAYSITMLSWGAVEFAAQLEAKKELKNTLAAIKWGTDYLLKAHAAADVLYVQVGEGNSDHGCWQRPEDMTTPRTSFKVDASTPGSDVAAETAAALAAASVAFRPSDASYADNLLGHAKQACLLEFATNSRGVFSNQFYPSSGDDDEILWAAAWLHRATGDQTYLNILSSGNNGGVRTTFSWDDKYVGVQALISKLVLEGKVSNGGPWAAYKNNAEMFICNVVQKGSNNIQKSPGGMLFFLQWSNIQYINSAMLVLAAHADYLAAAKANLQCPNGGVSPDDLISFIKSQMDYILGSNPKKMSYMVGFGSSYPVKVHHRAASMVSIKVSKEPISCQGGFSFYRSNDPNPNVLEGAIVGGPDASDAFVDNRDEFQKAEPSTALVAPVVGVLARIA</sequence>
<dbReference type="Gene3D" id="1.50.10.10">
    <property type="match status" value="1"/>
</dbReference>
<keyword evidence="4 9" id="KW-0136">Cellulose degradation</keyword>
<evidence type="ECO:0000256" key="3">
    <source>
        <dbReference type="ARBA" id="ARBA00022801"/>
    </source>
</evidence>
<comment type="catalytic activity">
    <reaction evidence="1 9">
        <text>Endohydrolysis of (1-&gt;4)-beta-D-glucosidic linkages in cellulose, lichenin and cereal beta-D-glucans.</text>
        <dbReference type="EC" id="3.2.1.4"/>
    </reaction>
</comment>
<dbReference type="PANTHER" id="PTHR22298">
    <property type="entry name" value="ENDO-1,4-BETA-GLUCANASE"/>
    <property type="match status" value="1"/>
</dbReference>
<proteinExistence type="inferred from homology"/>
<keyword evidence="3 8" id="KW-0378">Hydrolase</keyword>
<evidence type="ECO:0000256" key="7">
    <source>
        <dbReference type="ARBA" id="ARBA00023326"/>
    </source>
</evidence>
<name>A0AAQ3QD05_9LILI</name>
<dbReference type="InterPro" id="IPR012341">
    <property type="entry name" value="6hp_glycosidase-like_sf"/>
</dbReference>
<dbReference type="EMBL" id="CP136893">
    <property type="protein sequence ID" value="WOL05056.1"/>
    <property type="molecule type" value="Genomic_DNA"/>
</dbReference>
<dbReference type="InterPro" id="IPR001701">
    <property type="entry name" value="Glyco_hydro_9"/>
</dbReference>
<evidence type="ECO:0000313" key="11">
    <source>
        <dbReference type="EMBL" id="WOL05056.1"/>
    </source>
</evidence>
<evidence type="ECO:0000256" key="4">
    <source>
        <dbReference type="ARBA" id="ARBA00023001"/>
    </source>
</evidence>
<keyword evidence="5 8" id="KW-0119">Carbohydrate metabolism</keyword>
<keyword evidence="7 8" id="KW-0624">Polysaccharide degradation</keyword>
<feature type="domain" description="Glycoside hydrolase family 9" evidence="10">
    <location>
        <begin position="30"/>
        <end position="477"/>
    </location>
</feature>
<organism evidence="11 12">
    <name type="scientific">Canna indica</name>
    <name type="common">Indian-shot</name>
    <dbReference type="NCBI Taxonomy" id="4628"/>
    <lineage>
        <taxon>Eukaryota</taxon>
        <taxon>Viridiplantae</taxon>
        <taxon>Streptophyta</taxon>
        <taxon>Embryophyta</taxon>
        <taxon>Tracheophyta</taxon>
        <taxon>Spermatophyta</taxon>
        <taxon>Magnoliopsida</taxon>
        <taxon>Liliopsida</taxon>
        <taxon>Zingiberales</taxon>
        <taxon>Cannaceae</taxon>
        <taxon>Canna</taxon>
    </lineage>
</organism>
<evidence type="ECO:0000313" key="12">
    <source>
        <dbReference type="Proteomes" id="UP001327560"/>
    </source>
</evidence>
<comment type="similarity">
    <text evidence="2 8 9">Belongs to the glycosyl hydrolase 9 (cellulase E) family.</text>
</comment>
<gene>
    <name evidence="11" type="ORF">Cni_G13779</name>
</gene>
<feature type="active site" evidence="8">
    <location>
        <position position="404"/>
    </location>
</feature>
<keyword evidence="6 8" id="KW-0326">Glycosidase</keyword>
<dbReference type="InterPro" id="IPR018221">
    <property type="entry name" value="Glyco_hydro_9_His_AS"/>
</dbReference>